<keyword evidence="2" id="KW-1185">Reference proteome</keyword>
<dbReference type="HOGENOM" id="CLU_2536840_0_0_9"/>
<comment type="caution">
    <text evidence="1">The sequence shown here is derived from an EMBL/GenBank/DDBJ whole genome shotgun (WGS) entry which is preliminary data.</text>
</comment>
<dbReference type="CDD" id="cd06587">
    <property type="entry name" value="VOC"/>
    <property type="match status" value="1"/>
</dbReference>
<dbReference type="STRING" id="100884.GCA_000269565_00102"/>
<dbReference type="InterPro" id="IPR029068">
    <property type="entry name" value="Glyas_Bleomycin-R_OHBP_Dase"/>
</dbReference>
<organism evidence="1 2">
    <name type="scientific">Coprobacillus cateniformis</name>
    <dbReference type="NCBI Taxonomy" id="100884"/>
    <lineage>
        <taxon>Bacteria</taxon>
        <taxon>Bacillati</taxon>
        <taxon>Bacillota</taxon>
        <taxon>Erysipelotrichia</taxon>
        <taxon>Erysipelotrichales</taxon>
        <taxon>Coprobacillaceae</taxon>
        <taxon>Coprobacillus</taxon>
    </lineage>
</organism>
<dbReference type="AlphaFoldDB" id="E7GCF8"/>
<evidence type="ECO:0000313" key="1">
    <source>
        <dbReference type="EMBL" id="EFW04167.1"/>
    </source>
</evidence>
<reference evidence="1 2" key="1">
    <citation type="submission" date="2010-12" db="EMBL/GenBank/DDBJ databases">
        <title>The Genome Sequence of Coprobacillus sp. strain 29_1.</title>
        <authorList>
            <consortium name="The Broad Institute Genome Sequencing Platform"/>
            <person name="Earl A."/>
            <person name="Ward D."/>
            <person name="Feldgarden M."/>
            <person name="Gevers D."/>
            <person name="Daigneault M."/>
            <person name="Sibley C.D."/>
            <person name="White A."/>
            <person name="Strauss J."/>
            <person name="Allen-Vercoe E."/>
            <person name="Young S.K."/>
            <person name="Zeng Q."/>
            <person name="Gargeya S."/>
            <person name="Fitzgerald M."/>
            <person name="Haas B."/>
            <person name="Abouelleil A."/>
            <person name="Alvarado L."/>
            <person name="Arachchi H.M."/>
            <person name="Berlin A."/>
            <person name="Brown A."/>
            <person name="Chapman S.B."/>
            <person name="Chen Z."/>
            <person name="Dunbar C."/>
            <person name="Freedman E."/>
            <person name="Gearin G."/>
            <person name="Gellesch M."/>
            <person name="Goldberg J."/>
            <person name="Griggs A."/>
            <person name="Gujja S."/>
            <person name="Heilman E."/>
            <person name="Heiman D."/>
            <person name="Howarth C."/>
            <person name="Larson L."/>
            <person name="Lui A."/>
            <person name="MacDonald P.J.P."/>
            <person name="Mehta T."/>
            <person name="Montmayeur A."/>
            <person name="Murphy C."/>
            <person name="Neiman D."/>
            <person name="Pearson M."/>
            <person name="Priest M."/>
            <person name="Roberts A."/>
            <person name="Saif S."/>
            <person name="Shea T."/>
            <person name="Shenoy N."/>
            <person name="Sisk P."/>
            <person name="Stolte C."/>
            <person name="Sykes S."/>
            <person name="White J."/>
            <person name="Yandava C."/>
            <person name="Nusbaum C."/>
            <person name="Birren B."/>
        </authorList>
    </citation>
    <scope>NUCLEOTIDE SEQUENCE [LARGE SCALE GENOMIC DNA]</scope>
    <source>
        <strain evidence="1 2">29_1</strain>
    </source>
</reference>
<dbReference type="Proteomes" id="UP000003157">
    <property type="component" value="Unassembled WGS sequence"/>
</dbReference>
<dbReference type="GeneID" id="78228035"/>
<dbReference type="SUPFAM" id="SSF54593">
    <property type="entry name" value="Glyoxalase/Bleomycin resistance protein/Dihydroxybiphenyl dioxygenase"/>
    <property type="match status" value="1"/>
</dbReference>
<dbReference type="EMBL" id="ADKX01000039">
    <property type="protein sequence ID" value="EFW04167.1"/>
    <property type="molecule type" value="Genomic_DNA"/>
</dbReference>
<name>E7GCF8_9FIRM</name>
<evidence type="ECO:0008006" key="3">
    <source>
        <dbReference type="Google" id="ProtNLM"/>
    </source>
</evidence>
<protein>
    <recommendedName>
        <fullName evidence="3">VOC domain-containing protein</fullName>
    </recommendedName>
</protein>
<proteinExistence type="predicted"/>
<evidence type="ECO:0000313" key="2">
    <source>
        <dbReference type="Proteomes" id="UP000003157"/>
    </source>
</evidence>
<sequence length="83" mass="9499">MGQIVFLSNGKNETMLELIQFKDAEKVSMSRIVMSYSTDEKFDALRERALHLGYSPTEIICHSTKSDYFRLLDSDGITVEFSI</sequence>
<accession>E7GCF8</accession>
<dbReference type="Gene3D" id="3.10.180.10">
    <property type="entry name" value="2,3-Dihydroxybiphenyl 1,2-Dioxygenase, domain 1"/>
    <property type="match status" value="1"/>
</dbReference>
<dbReference type="OrthoDB" id="192739at2"/>
<gene>
    <name evidence="1" type="ORF">HMPREF9488_02450</name>
</gene>
<dbReference type="RefSeq" id="WP_008789538.1">
    <property type="nucleotide sequence ID" value="NZ_AKCB01000001.1"/>
</dbReference>